<dbReference type="PANTHER" id="PTHR34823:SF1">
    <property type="entry name" value="CHITIN-BINDING TYPE-4 DOMAIN-CONTAINING PROTEIN"/>
    <property type="match status" value="1"/>
</dbReference>
<dbReference type="InterPro" id="IPR014756">
    <property type="entry name" value="Ig_E-set"/>
</dbReference>
<keyword evidence="2" id="KW-0964">Secreted</keyword>
<evidence type="ECO:0000256" key="2">
    <source>
        <dbReference type="ARBA" id="ARBA00022525"/>
    </source>
</evidence>
<evidence type="ECO:0000256" key="4">
    <source>
        <dbReference type="SAM" id="SignalP"/>
    </source>
</evidence>
<dbReference type="RefSeq" id="WP_100454461.1">
    <property type="nucleotide sequence ID" value="NZ_UHID01000001.1"/>
</dbReference>
<comment type="subcellular location">
    <subcellularLocation>
        <location evidence="1">Secreted</location>
    </subcellularLocation>
</comment>
<evidence type="ECO:0000313" key="7">
    <source>
        <dbReference type="Proteomes" id="UP000254150"/>
    </source>
</evidence>
<dbReference type="Pfam" id="PF03067">
    <property type="entry name" value="LPMO_10"/>
    <property type="match status" value="1"/>
</dbReference>
<evidence type="ECO:0000256" key="3">
    <source>
        <dbReference type="ARBA" id="ARBA00022729"/>
    </source>
</evidence>
<protein>
    <submittedName>
        <fullName evidence="6">Chitin-binding protein</fullName>
    </submittedName>
</protein>
<evidence type="ECO:0000256" key="1">
    <source>
        <dbReference type="ARBA" id="ARBA00004613"/>
    </source>
</evidence>
<dbReference type="PANTHER" id="PTHR34823">
    <property type="entry name" value="GLCNAC-BINDING PROTEIN A"/>
    <property type="match status" value="1"/>
</dbReference>
<dbReference type="GO" id="GO:0005576">
    <property type="term" value="C:extracellular region"/>
    <property type="evidence" value="ECO:0007669"/>
    <property type="project" value="UniProtKB-SubCell"/>
</dbReference>
<dbReference type="SUPFAM" id="SSF81296">
    <property type="entry name" value="E set domains"/>
    <property type="match status" value="1"/>
</dbReference>
<name>A0A380MSI7_STRGR</name>
<dbReference type="InterPro" id="IPR051024">
    <property type="entry name" value="GlcNAc_Chitin_IntDeg"/>
</dbReference>
<dbReference type="EMBL" id="UHID01000001">
    <property type="protein sequence ID" value="SUO94671.1"/>
    <property type="molecule type" value="Genomic_DNA"/>
</dbReference>
<dbReference type="AlphaFoldDB" id="A0A380MSI7"/>
<dbReference type="Gene3D" id="2.70.50.50">
    <property type="entry name" value="chitin-binding protein cbp21"/>
    <property type="match status" value="1"/>
</dbReference>
<evidence type="ECO:0000259" key="5">
    <source>
        <dbReference type="Pfam" id="PF03067"/>
    </source>
</evidence>
<feature type="domain" description="Chitin-binding type-4" evidence="5">
    <location>
        <begin position="29"/>
        <end position="198"/>
    </location>
</feature>
<gene>
    <name evidence="6" type="primary">gbpA_1</name>
    <name evidence="6" type="ORF">NCTC7807_00990</name>
</gene>
<dbReference type="CDD" id="cd21177">
    <property type="entry name" value="LPMO_AA10"/>
    <property type="match status" value="1"/>
</dbReference>
<proteinExistence type="predicted"/>
<evidence type="ECO:0000313" key="6">
    <source>
        <dbReference type="EMBL" id="SUO94671.1"/>
    </source>
</evidence>
<dbReference type="Proteomes" id="UP000254150">
    <property type="component" value="Unassembled WGS sequence"/>
</dbReference>
<feature type="signal peptide" evidence="4">
    <location>
        <begin position="1"/>
        <end position="22"/>
    </location>
</feature>
<sequence length="200" mass="21091">MRNKKTYAAVVGAATLGALAFATGGASSHGYVDQPISRAKLCANGTVSNCGSIQWEPQSVEGPKGFPAAGPADGALCSAGNAGFKQLDAAKAPNGSDWPATQVTGGQGYTFRWQFTARHATTDFRYYITKDGWDSSKPLTRASLESQPFLTLPYGGQQPPATLSHQGTMPTQKSGKHVILAVWNVHDTGNAFYSCADVKF</sequence>
<dbReference type="InterPro" id="IPR004302">
    <property type="entry name" value="Cellulose/chitin-bd_N"/>
</dbReference>
<reference evidence="6 7" key="1">
    <citation type="submission" date="2018-06" db="EMBL/GenBank/DDBJ databases">
        <authorList>
            <consortium name="Pathogen Informatics"/>
            <person name="Doyle S."/>
        </authorList>
    </citation>
    <scope>NUCLEOTIDE SEQUENCE [LARGE SCALE GENOMIC DNA]</scope>
    <source>
        <strain evidence="6 7">NCTC7807</strain>
    </source>
</reference>
<dbReference type="GeneID" id="95068647"/>
<feature type="chain" id="PRO_5038574360" evidence="4">
    <location>
        <begin position="23"/>
        <end position="200"/>
    </location>
</feature>
<organism evidence="6 7">
    <name type="scientific">Streptomyces griseus</name>
    <dbReference type="NCBI Taxonomy" id="1911"/>
    <lineage>
        <taxon>Bacteria</taxon>
        <taxon>Bacillati</taxon>
        <taxon>Actinomycetota</taxon>
        <taxon>Actinomycetes</taxon>
        <taxon>Kitasatosporales</taxon>
        <taxon>Streptomycetaceae</taxon>
        <taxon>Streptomyces</taxon>
    </lineage>
</organism>
<keyword evidence="3 4" id="KW-0732">Signal</keyword>
<dbReference type="FunFam" id="2.70.50.50:FF:000001">
    <property type="entry name" value="Chitin-binding protein"/>
    <property type="match status" value="1"/>
</dbReference>
<accession>A0A380MSI7</accession>